<dbReference type="KEGG" id="psoj:PHYSODRAFT_477169"/>
<gene>
    <name evidence="1" type="ORF">PHYSODRAFT_477169</name>
</gene>
<dbReference type="EMBL" id="JH159151">
    <property type="protein sequence ID" value="EGZ27982.1"/>
    <property type="molecule type" value="Genomic_DNA"/>
</dbReference>
<name>G4YF78_PHYSP</name>
<reference evidence="1 2" key="1">
    <citation type="journal article" date="2006" name="Science">
        <title>Phytophthora genome sequences uncover evolutionary origins and mechanisms of pathogenesis.</title>
        <authorList>
            <person name="Tyler B.M."/>
            <person name="Tripathy S."/>
            <person name="Zhang X."/>
            <person name="Dehal P."/>
            <person name="Jiang R.H."/>
            <person name="Aerts A."/>
            <person name="Arredondo F.D."/>
            <person name="Baxter L."/>
            <person name="Bensasson D."/>
            <person name="Beynon J.L."/>
            <person name="Chapman J."/>
            <person name="Damasceno C.M."/>
            <person name="Dorrance A.E."/>
            <person name="Dou D."/>
            <person name="Dickerman A.W."/>
            <person name="Dubchak I.L."/>
            <person name="Garbelotto M."/>
            <person name="Gijzen M."/>
            <person name="Gordon S.G."/>
            <person name="Govers F."/>
            <person name="Grunwald N.J."/>
            <person name="Huang W."/>
            <person name="Ivors K.L."/>
            <person name="Jones R.W."/>
            <person name="Kamoun S."/>
            <person name="Krampis K."/>
            <person name="Lamour K.H."/>
            <person name="Lee M.K."/>
            <person name="McDonald W.H."/>
            <person name="Medina M."/>
            <person name="Meijer H.J."/>
            <person name="Nordberg E.K."/>
            <person name="Maclean D.J."/>
            <person name="Ospina-Giraldo M.D."/>
            <person name="Morris P.F."/>
            <person name="Phuntumart V."/>
            <person name="Putnam N.H."/>
            <person name="Rash S."/>
            <person name="Rose J.K."/>
            <person name="Sakihama Y."/>
            <person name="Salamov A.A."/>
            <person name="Savidor A."/>
            <person name="Scheuring C.F."/>
            <person name="Smith B.M."/>
            <person name="Sobral B.W."/>
            <person name="Terry A."/>
            <person name="Torto-Alalibo T.A."/>
            <person name="Win J."/>
            <person name="Xu Z."/>
            <person name="Zhang H."/>
            <person name="Grigoriev I.V."/>
            <person name="Rokhsar D.S."/>
            <person name="Boore J.L."/>
        </authorList>
    </citation>
    <scope>NUCLEOTIDE SEQUENCE [LARGE SCALE GENOMIC DNA]</scope>
    <source>
        <strain evidence="1 2">P6497</strain>
    </source>
</reference>
<protein>
    <submittedName>
        <fullName evidence="1">Uncharacterized protein</fullName>
    </submittedName>
</protein>
<evidence type="ECO:0000313" key="2">
    <source>
        <dbReference type="Proteomes" id="UP000002640"/>
    </source>
</evidence>
<accession>G4YF78</accession>
<dbReference type="RefSeq" id="XP_009515257.1">
    <property type="nucleotide sequence ID" value="XM_009516962.1"/>
</dbReference>
<keyword evidence="2" id="KW-1185">Reference proteome</keyword>
<organism evidence="1 2">
    <name type="scientific">Phytophthora sojae (strain P6497)</name>
    <name type="common">Soybean stem and root rot agent</name>
    <name type="synonym">Phytophthora megasperma f. sp. glycines</name>
    <dbReference type="NCBI Taxonomy" id="1094619"/>
    <lineage>
        <taxon>Eukaryota</taxon>
        <taxon>Sar</taxon>
        <taxon>Stramenopiles</taxon>
        <taxon>Oomycota</taxon>
        <taxon>Peronosporomycetes</taxon>
        <taxon>Peronosporales</taxon>
        <taxon>Peronosporaceae</taxon>
        <taxon>Phytophthora</taxon>
    </lineage>
</organism>
<dbReference type="InParanoid" id="G4YF78"/>
<dbReference type="Proteomes" id="UP000002640">
    <property type="component" value="Unassembled WGS sequence"/>
</dbReference>
<sequence>LTFTADISTVESTNWVGSGRAGVGMACYRETHVAEVCPLGFEHKLGMCWAQCPLEYPVECGMQCIRQNDDCTLEMLSKVSAVAQSALSLATFGAYGAFSKMAKGVPIAFKCGKEVANLVKALSRYVRTVKVSDPQTTTDQLLTKLYQTDNVVYDLPITIMSCLGINVSTGMKVSDRVTNTIELFVREIIEGNTTIASSWTSFTTFMKAITLGDTIDSLEESDITSLQSALQSNSTCGDDMKRLTDRAWLIIANLRRENPSISEDEIRVKMVESNLMLHEIPTVTNNCMVECDGDNSIASFGPSTDTAVEGLPHCCKPQRGSQTATNIMALSDMEYTYSSAERYVPLSQVPELMRSSRIPPKVLRKVSRVVRRLIRPTPRSTAPSRDTEDVHVNAMSGGNKIAEVAVHAGTNVTWVSNVTALGGKTLYLDRWRDGFLGIPGTGGGSLMLWVPRSTQGGRLELTTVLNVS</sequence>
<dbReference type="SMR" id="G4YF78"/>
<dbReference type="OMA" id="RWRDGFL"/>
<proteinExistence type="predicted"/>
<evidence type="ECO:0000313" key="1">
    <source>
        <dbReference type="EMBL" id="EGZ27982.1"/>
    </source>
</evidence>
<feature type="non-terminal residue" evidence="1">
    <location>
        <position position="1"/>
    </location>
</feature>
<dbReference type="AlphaFoldDB" id="G4YF78"/>
<dbReference type="GeneID" id="20654863"/>